<accession>A0A382MIH3</accession>
<dbReference type="AlphaFoldDB" id="A0A382MIH3"/>
<dbReference type="SUPFAM" id="SSF50346">
    <property type="entry name" value="PRC-barrel domain"/>
    <property type="match status" value="1"/>
</dbReference>
<sequence>MIFWVSGDMSEDLRIKKLRGSGGFVIAQVTDEQQRKGNLGGPDLFLAPIGRLDVESVKKYTCNTCDKEYEGSPKIEYENPNEEVAENLILVERGQYICTTCGSPIAEYREFQKPNESVEVGNANPIEAQTEIGQEVMNEAQQESDDQYHTFDDFRETVPETSTVDSTFNAISGMSVFDENAKQIGIAKQVGVDSNNQVILVISDNEGNDVSINWDRIKKVGEIILLGDSLVTMSVSAQQGLRCPSCNFDNKPDSKFCESCG</sequence>
<protein>
    <recommendedName>
        <fullName evidence="2">PRC-barrel domain-containing protein</fullName>
    </recommendedName>
</protein>
<evidence type="ECO:0008006" key="2">
    <source>
        <dbReference type="Google" id="ProtNLM"/>
    </source>
</evidence>
<organism evidence="1">
    <name type="scientific">marine metagenome</name>
    <dbReference type="NCBI Taxonomy" id="408172"/>
    <lineage>
        <taxon>unclassified sequences</taxon>
        <taxon>metagenomes</taxon>
        <taxon>ecological metagenomes</taxon>
    </lineage>
</organism>
<gene>
    <name evidence="1" type="ORF">METZ01_LOCUS301628</name>
</gene>
<name>A0A382MIH3_9ZZZZ</name>
<evidence type="ECO:0000313" key="1">
    <source>
        <dbReference type="EMBL" id="SVC48774.1"/>
    </source>
</evidence>
<feature type="non-terminal residue" evidence="1">
    <location>
        <position position="261"/>
    </location>
</feature>
<dbReference type="EMBL" id="UINC01093950">
    <property type="protein sequence ID" value="SVC48774.1"/>
    <property type="molecule type" value="Genomic_DNA"/>
</dbReference>
<reference evidence="1" key="1">
    <citation type="submission" date="2018-05" db="EMBL/GenBank/DDBJ databases">
        <authorList>
            <person name="Lanie J.A."/>
            <person name="Ng W.-L."/>
            <person name="Kazmierczak K.M."/>
            <person name="Andrzejewski T.M."/>
            <person name="Davidsen T.M."/>
            <person name="Wayne K.J."/>
            <person name="Tettelin H."/>
            <person name="Glass J.I."/>
            <person name="Rusch D."/>
            <person name="Podicherti R."/>
            <person name="Tsui H.-C.T."/>
            <person name="Winkler M.E."/>
        </authorList>
    </citation>
    <scope>NUCLEOTIDE SEQUENCE</scope>
</reference>
<proteinExistence type="predicted"/>
<dbReference type="InterPro" id="IPR011033">
    <property type="entry name" value="PRC_barrel-like_sf"/>
</dbReference>